<dbReference type="SUPFAM" id="SSF52540">
    <property type="entry name" value="P-loop containing nucleoside triphosphate hydrolases"/>
    <property type="match status" value="1"/>
</dbReference>
<feature type="domain" description="Sulphotransferase Stf0" evidence="1">
    <location>
        <begin position="10"/>
        <end position="44"/>
    </location>
</feature>
<dbReference type="InterPro" id="IPR015124">
    <property type="entry name" value="Stf0"/>
</dbReference>
<name>A0A402A736_9CHLR</name>
<dbReference type="Gene3D" id="3.40.50.300">
    <property type="entry name" value="P-loop containing nucleotide triphosphate hydrolases"/>
    <property type="match status" value="1"/>
</dbReference>
<dbReference type="Proteomes" id="UP000287352">
    <property type="component" value="Unassembled WGS sequence"/>
</dbReference>
<comment type="caution">
    <text evidence="2">The sequence shown here is derived from an EMBL/GenBank/DDBJ whole genome shotgun (WGS) entry which is preliminary data.</text>
</comment>
<reference evidence="3" key="1">
    <citation type="submission" date="2018-12" db="EMBL/GenBank/DDBJ databases">
        <title>Tengunoibacter tsumagoiensis gen. nov., sp. nov., Dictyobacter kobayashii sp. nov., D. alpinus sp. nov., and D. joshuensis sp. nov. and description of Dictyobacteraceae fam. nov. within the order Ktedonobacterales isolated from Tengu-no-mugimeshi.</title>
        <authorList>
            <person name="Wang C.M."/>
            <person name="Zheng Y."/>
            <person name="Sakai Y."/>
            <person name="Toyoda A."/>
            <person name="Minakuchi Y."/>
            <person name="Abe K."/>
            <person name="Yokota A."/>
            <person name="Yabe S."/>
        </authorList>
    </citation>
    <scope>NUCLEOTIDE SEQUENCE [LARGE SCALE GENOMIC DNA]</scope>
    <source>
        <strain evidence="3">Uno3</strain>
    </source>
</reference>
<organism evidence="2 3">
    <name type="scientific">Tengunoibacter tsumagoiensis</name>
    <dbReference type="NCBI Taxonomy" id="2014871"/>
    <lineage>
        <taxon>Bacteria</taxon>
        <taxon>Bacillati</taxon>
        <taxon>Chloroflexota</taxon>
        <taxon>Ktedonobacteria</taxon>
        <taxon>Ktedonobacterales</taxon>
        <taxon>Dictyobacteraceae</taxon>
        <taxon>Tengunoibacter</taxon>
    </lineage>
</organism>
<evidence type="ECO:0000313" key="3">
    <source>
        <dbReference type="Proteomes" id="UP000287352"/>
    </source>
</evidence>
<protein>
    <recommendedName>
        <fullName evidence="1">Sulphotransferase Stf0 domain-containing protein</fullName>
    </recommendedName>
</protein>
<dbReference type="OrthoDB" id="581103at2"/>
<dbReference type="InterPro" id="IPR027417">
    <property type="entry name" value="P-loop_NTPase"/>
</dbReference>
<dbReference type="GO" id="GO:0016740">
    <property type="term" value="F:transferase activity"/>
    <property type="evidence" value="ECO:0007669"/>
    <property type="project" value="InterPro"/>
</dbReference>
<feature type="domain" description="Sulphotransferase Stf0" evidence="1">
    <location>
        <begin position="56"/>
        <end position="231"/>
    </location>
</feature>
<gene>
    <name evidence="2" type="ORF">KTT_48110</name>
</gene>
<dbReference type="PIRSF" id="PIRSF021497">
    <property type="entry name" value="Sulphotransferase_Stf0"/>
    <property type="match status" value="1"/>
</dbReference>
<accession>A0A402A736</accession>
<dbReference type="InterPro" id="IPR024628">
    <property type="entry name" value="Sulfotransferase_Stf0_dom"/>
</dbReference>
<dbReference type="EMBL" id="BIFR01000002">
    <property type="protein sequence ID" value="GCE14952.1"/>
    <property type="molecule type" value="Genomic_DNA"/>
</dbReference>
<dbReference type="Pfam" id="PF09037">
    <property type="entry name" value="Sulphotransf"/>
    <property type="match status" value="2"/>
</dbReference>
<dbReference type="RefSeq" id="WP_126582477.1">
    <property type="nucleotide sequence ID" value="NZ_BIFR01000002.1"/>
</dbReference>
<proteinExistence type="predicted"/>
<evidence type="ECO:0000259" key="1">
    <source>
        <dbReference type="Pfam" id="PF09037"/>
    </source>
</evidence>
<dbReference type="AlphaFoldDB" id="A0A402A736"/>
<sequence length="242" mass="28144">MEANITPRKSYIICATRRVGSHLLCDLLSQTGIAGNPASYYWDSDFGQPSPYPTFLRKGTTPNGVFGIKVMWGYYADLVNKLRHLPGCAALEVPELMQKVLPDLRYIFLTRHDKVRQAISYWKALQTNVWVLEGKDAHNLEPHSKVYFDFARIEQLLQEIRDDEDHWLQYFERCKVSPLVLSYEEIVSHPLENVKRVINYLDIPVQTSIQVGESKLRKQADMTTEAWIQQYYAIKMKRMLDS</sequence>
<evidence type="ECO:0000313" key="2">
    <source>
        <dbReference type="EMBL" id="GCE14952.1"/>
    </source>
</evidence>
<keyword evidence="3" id="KW-1185">Reference proteome</keyword>